<evidence type="ECO:0000313" key="2">
    <source>
        <dbReference type="Proteomes" id="UP001299876"/>
    </source>
</evidence>
<dbReference type="Proteomes" id="UP001299876">
    <property type="component" value="Unassembled WGS sequence"/>
</dbReference>
<comment type="caution">
    <text evidence="1">The sequence shown here is derived from an EMBL/GenBank/DDBJ whole genome shotgun (WGS) entry which is preliminary data.</text>
</comment>
<evidence type="ECO:0000313" key="1">
    <source>
        <dbReference type="EMBL" id="MCK1791192.1"/>
    </source>
</evidence>
<sequence>MEGEWLQREVISGLMGLVALRLDGAPAADAITHTLDIWLVALKKAQRWNEKTDGARVRAAFETLFASCERWPAPAALIRAIPARQNQQALPKPALTEEQRANGRRRIGEILGALKYSNDKHETNMEQGKE</sequence>
<organism evidence="1 2">
    <name type="scientific">Pseudomonas violetae</name>
    <dbReference type="NCBI Taxonomy" id="2915813"/>
    <lineage>
        <taxon>Bacteria</taxon>
        <taxon>Pseudomonadati</taxon>
        <taxon>Pseudomonadota</taxon>
        <taxon>Gammaproteobacteria</taxon>
        <taxon>Pseudomonadales</taxon>
        <taxon>Pseudomonadaceae</taxon>
        <taxon>Pseudomonas</taxon>
    </lineage>
</organism>
<dbReference type="RefSeq" id="WP_247291545.1">
    <property type="nucleotide sequence ID" value="NZ_JAKNRW010000009.1"/>
</dbReference>
<proteinExistence type="predicted"/>
<reference evidence="1 2" key="1">
    <citation type="submission" date="2022-02" db="EMBL/GenBank/DDBJ databases">
        <title>Comparative genomics of the first Antarctic Pseudomonas spp. capable of biotransforming 2,4,6-Trinitrotoluene.</title>
        <authorList>
            <person name="Cabrera M.A."/>
            <person name="Marquez S.L."/>
            <person name="Perez-Donoso J.M."/>
        </authorList>
    </citation>
    <scope>NUCLEOTIDE SEQUENCE [LARGE SCALE GENOMIC DNA]</scope>
    <source>
        <strain evidence="1 2">TNT19</strain>
    </source>
</reference>
<gene>
    <name evidence="1" type="ORF">L9059_13560</name>
</gene>
<protein>
    <submittedName>
        <fullName evidence="1">Uncharacterized protein</fullName>
    </submittedName>
</protein>
<accession>A0ABT0EZK8</accession>
<name>A0ABT0EZK8_9PSED</name>
<keyword evidence="2" id="KW-1185">Reference proteome</keyword>
<dbReference type="EMBL" id="JAKNRW010000009">
    <property type="protein sequence ID" value="MCK1791192.1"/>
    <property type="molecule type" value="Genomic_DNA"/>
</dbReference>